<dbReference type="Pfam" id="PF07366">
    <property type="entry name" value="SnoaL"/>
    <property type="match status" value="1"/>
</dbReference>
<dbReference type="OrthoDB" id="9810441at2"/>
<reference evidence="1 2" key="1">
    <citation type="submission" date="2018-07" db="EMBL/GenBank/DDBJ databases">
        <title>Thalassococcus profundi sp. nov., a marine bacterium isolated from deep seawater of Okinawa Trough.</title>
        <authorList>
            <person name="Yu M."/>
        </authorList>
    </citation>
    <scope>NUCLEOTIDE SEQUENCE [LARGE SCALE GENOMIC DNA]</scope>
    <source>
        <strain evidence="1 2">WRAS1</strain>
    </source>
</reference>
<keyword evidence="2" id="KW-1185">Reference proteome</keyword>
<dbReference type="Gene3D" id="3.10.450.50">
    <property type="match status" value="1"/>
</dbReference>
<comment type="caution">
    <text evidence="1">The sequence shown here is derived from an EMBL/GenBank/DDBJ whole genome shotgun (WGS) entry which is preliminary data.</text>
</comment>
<name>A0A369TQL3_9RHOB</name>
<dbReference type="AlphaFoldDB" id="A0A369TQL3"/>
<proteinExistence type="predicted"/>
<dbReference type="GO" id="GO:0030638">
    <property type="term" value="P:polyketide metabolic process"/>
    <property type="evidence" value="ECO:0007669"/>
    <property type="project" value="InterPro"/>
</dbReference>
<protein>
    <submittedName>
        <fullName evidence="1">Uncharacterized protein</fullName>
    </submittedName>
</protein>
<organism evidence="1 2">
    <name type="scientific">Thalassococcus profundi</name>
    <dbReference type="NCBI Taxonomy" id="2282382"/>
    <lineage>
        <taxon>Bacteria</taxon>
        <taxon>Pseudomonadati</taxon>
        <taxon>Pseudomonadota</taxon>
        <taxon>Alphaproteobacteria</taxon>
        <taxon>Rhodobacterales</taxon>
        <taxon>Roseobacteraceae</taxon>
        <taxon>Thalassococcus</taxon>
    </lineage>
</organism>
<dbReference type="EMBL" id="QPMK01000002">
    <property type="protein sequence ID" value="RDD67558.1"/>
    <property type="molecule type" value="Genomic_DNA"/>
</dbReference>
<dbReference type="SUPFAM" id="SSF54427">
    <property type="entry name" value="NTF2-like"/>
    <property type="match status" value="1"/>
</dbReference>
<sequence>MVASRLVFDCSPVRMLFGLPVNGRRVRFDETAFYEFLGAKIVSVRSVIDTAGVAAQLPRADD</sequence>
<accession>A0A369TQL3</accession>
<gene>
    <name evidence="1" type="ORF">DU478_02560</name>
</gene>
<dbReference type="InterPro" id="IPR032710">
    <property type="entry name" value="NTF2-like_dom_sf"/>
</dbReference>
<dbReference type="Proteomes" id="UP000253977">
    <property type="component" value="Unassembled WGS sequence"/>
</dbReference>
<dbReference type="InterPro" id="IPR009959">
    <property type="entry name" value="Cyclase_SnoaL-like"/>
</dbReference>
<evidence type="ECO:0000313" key="1">
    <source>
        <dbReference type="EMBL" id="RDD67558.1"/>
    </source>
</evidence>
<evidence type="ECO:0000313" key="2">
    <source>
        <dbReference type="Proteomes" id="UP000253977"/>
    </source>
</evidence>